<name>A0ABS7BVN2_9BACL</name>
<evidence type="ECO:0000256" key="3">
    <source>
        <dbReference type="SAM" id="SignalP"/>
    </source>
</evidence>
<evidence type="ECO:0000313" key="6">
    <source>
        <dbReference type="Proteomes" id="UP001519887"/>
    </source>
</evidence>
<feature type="domain" description="SLH" evidence="4">
    <location>
        <begin position="46"/>
        <end position="106"/>
    </location>
</feature>
<comment type="caution">
    <text evidence="5">The sequence shown here is derived from an EMBL/GenBank/DDBJ whole genome shotgun (WGS) entry which is preliminary data.</text>
</comment>
<feature type="domain" description="SLH" evidence="4">
    <location>
        <begin position="107"/>
        <end position="170"/>
    </location>
</feature>
<feature type="chain" id="PRO_5045600566" evidence="3">
    <location>
        <begin position="48"/>
        <end position="954"/>
    </location>
</feature>
<evidence type="ECO:0000259" key="4">
    <source>
        <dbReference type="PROSITE" id="PS51272"/>
    </source>
</evidence>
<dbReference type="PROSITE" id="PS51272">
    <property type="entry name" value="SLH"/>
    <property type="match status" value="2"/>
</dbReference>
<keyword evidence="1 3" id="KW-0732">Signal</keyword>
<evidence type="ECO:0000256" key="1">
    <source>
        <dbReference type="ARBA" id="ARBA00022729"/>
    </source>
</evidence>
<reference evidence="5 6" key="1">
    <citation type="submission" date="2021-07" db="EMBL/GenBank/DDBJ databases">
        <title>Paenibacillus radiodurans sp. nov., isolated from the southeastern edge of Tengger Desert.</title>
        <authorList>
            <person name="Zhang G."/>
        </authorList>
    </citation>
    <scope>NUCLEOTIDE SEQUENCE [LARGE SCALE GENOMIC DNA]</scope>
    <source>
        <strain evidence="5 6">CCM 7311</strain>
    </source>
</reference>
<evidence type="ECO:0000313" key="5">
    <source>
        <dbReference type="EMBL" id="MBW7452696.1"/>
    </source>
</evidence>
<dbReference type="Proteomes" id="UP001519887">
    <property type="component" value="Unassembled WGS sequence"/>
</dbReference>
<sequence length="954" mass="99508">MSETGKQYYKHNSQQPKDLRGGEKKVMKKSLAVIVAGAMAFSMFASAAFAADEQKDLTALEKFNALKELGVFEGYPGGGAGLENEMTRAEFAKVLSKISNLTENASAANVYSDVSATHWAKGFIGAVTADGIMEGLGGGKFGPSGKVTIEQVAKVADEVAGLEQSDAAVSGAVSAWAKGYVAAAIQAGLIAELPSYKTNATREMLVNVTYDLVESGTNLVTVKSTKVIDDKNIEVTFSDDQVVKKTLDTALVAGQDTKVSVEYNGKTYEVTVKLDVLQATEAKQTGAKKITVNFNQPVSATDKTDLTYELKYSFSPYPVTAVYAEDGKSVVLTAAYLPAGDYVLTVKGSAAINLKVEAEAATKVDVTSPALQKADDQSLGVKLYNQFNEEMTTASPQITAYNSTKNIPITVDNGTVDLAADSKAALGDSIIVTAVYPAAGLSSTKTLKVMNGSAATSIKIGTVVPLTNETRISVSQSGLILPLTLIDQNGQTIKLPMGSRTLPANQNSFEYGGLYFYISDNQIVDTINVNSDGVVTFNTKGKSGTVYITVTNGATAASASTSVIVNGLADVKEFQLNHPGKVIVKGEDIVFPFAAVDSYGAQIAGKDLNLNNVKFVAGLNLTPGYPKVNAKGELVFNFAQTGTTTIYTFVNGLQQTSNVQLEVKDVAYKTAVNGIKDFTTTLEVGAKPAFDADNITTVDNYGRVSNVTEGTYTVKSSADSIVKYENGQLVAVAPGSATITVASSPNVAPNADKSVSNYTFTVNVVASSDVKTFAIDTVGTVFGKSTATDASNAYKKAITLVGKTASGTTVTLASNNPTFVTSTNEDILKVSSADSTSVYGLKAGTSTVAAYFNGAKVAEQAVTVSEDAPVVKTVELSADEYTTTVNGTVTVGVTVKDQYGVVLPAPFQILSSDSTIATASANSLVVTAGNKSGSATLTYVSSNGTQDTATIVVN</sequence>
<dbReference type="InterPro" id="IPR001119">
    <property type="entry name" value="SLH_dom"/>
</dbReference>
<evidence type="ECO:0000256" key="2">
    <source>
        <dbReference type="SAM" id="MobiDB-lite"/>
    </source>
</evidence>
<dbReference type="Pfam" id="PF00395">
    <property type="entry name" value="SLH"/>
    <property type="match status" value="1"/>
</dbReference>
<feature type="region of interest" description="Disordered" evidence="2">
    <location>
        <begin position="1"/>
        <end position="23"/>
    </location>
</feature>
<dbReference type="RefSeq" id="WP_210039024.1">
    <property type="nucleotide sequence ID" value="NZ_JBHLVU010000043.1"/>
</dbReference>
<accession>A0ABS7BVN2</accession>
<dbReference type="Gene3D" id="2.60.40.1220">
    <property type="match status" value="1"/>
</dbReference>
<gene>
    <name evidence="5" type="ORF">K0U00_01395</name>
</gene>
<proteinExistence type="predicted"/>
<feature type="compositionally biased region" description="Polar residues" evidence="2">
    <location>
        <begin position="1"/>
        <end position="16"/>
    </location>
</feature>
<dbReference type="EMBL" id="JAHZIK010000012">
    <property type="protein sequence ID" value="MBW7452696.1"/>
    <property type="molecule type" value="Genomic_DNA"/>
</dbReference>
<feature type="signal peptide" evidence="3">
    <location>
        <begin position="1"/>
        <end position="47"/>
    </location>
</feature>
<keyword evidence="6" id="KW-1185">Reference proteome</keyword>
<organism evidence="5 6">
    <name type="scientific">Paenibacillus sepulcri</name>
    <dbReference type="NCBI Taxonomy" id="359917"/>
    <lineage>
        <taxon>Bacteria</taxon>
        <taxon>Bacillati</taxon>
        <taxon>Bacillota</taxon>
        <taxon>Bacilli</taxon>
        <taxon>Bacillales</taxon>
        <taxon>Paenibacillaceae</taxon>
        <taxon>Paenibacillus</taxon>
    </lineage>
</organism>
<dbReference type="InterPro" id="IPR014755">
    <property type="entry name" value="Cu-Rt/internalin_Ig-like"/>
</dbReference>
<protein>
    <submittedName>
        <fullName evidence="5">S-layer homology domain-containing protein</fullName>
    </submittedName>
</protein>